<evidence type="ECO:0000313" key="1">
    <source>
        <dbReference type="EMBL" id="QKX55439.1"/>
    </source>
</evidence>
<keyword evidence="2" id="KW-1185">Reference proteome</keyword>
<dbReference type="KEGG" id="trg:TRUGW13939_02532"/>
<protein>
    <submittedName>
        <fullName evidence="1">Uncharacterized protein</fullName>
    </submittedName>
</protein>
<dbReference type="AlphaFoldDB" id="A0A7H8QNL8"/>
<dbReference type="OrthoDB" id="4794019at2759"/>
<reference evidence="2" key="1">
    <citation type="submission" date="2020-06" db="EMBL/GenBank/DDBJ databases">
        <title>A chromosome-scale genome assembly of Talaromyces rugulosus W13939.</title>
        <authorList>
            <person name="Wang B."/>
            <person name="Guo L."/>
            <person name="Ye K."/>
            <person name="Wang L."/>
        </authorList>
    </citation>
    <scope>NUCLEOTIDE SEQUENCE [LARGE SCALE GENOMIC DNA]</scope>
    <source>
        <strain evidence="2">W13939</strain>
    </source>
</reference>
<gene>
    <name evidence="1" type="ORF">TRUGW13939_02532</name>
</gene>
<sequence>MLLCYAYRLDIAAGGTFIAPDCPGTGKDKRCYFDEFLRYIEEVEERSPWSGSTSVGKNLAPNVLSTAEELVTTGYSNAVDPGVLYETPSGFDNFRGVFEPAIDNIQECRQALGDKGIDWELNGIRTSIANTLDARIVDQAAFIIIGVNEKLHETGFSWTAETKPVTGLDGNTWHEVDVEATIKAHPDDAFEGLDDAINDYILHFDQQPSEGNKNKRHARAIWASQSFASRVFGDPSC</sequence>
<dbReference type="Proteomes" id="UP000509510">
    <property type="component" value="Chromosome II"/>
</dbReference>
<organism evidence="1 2">
    <name type="scientific">Talaromyces rugulosus</name>
    <name type="common">Penicillium rugulosum</name>
    <dbReference type="NCBI Taxonomy" id="121627"/>
    <lineage>
        <taxon>Eukaryota</taxon>
        <taxon>Fungi</taxon>
        <taxon>Dikarya</taxon>
        <taxon>Ascomycota</taxon>
        <taxon>Pezizomycotina</taxon>
        <taxon>Eurotiomycetes</taxon>
        <taxon>Eurotiomycetidae</taxon>
        <taxon>Eurotiales</taxon>
        <taxon>Trichocomaceae</taxon>
        <taxon>Talaromyces</taxon>
        <taxon>Talaromyces sect. Islandici</taxon>
    </lineage>
</organism>
<proteinExistence type="predicted"/>
<dbReference type="RefSeq" id="XP_035341618.1">
    <property type="nucleotide sequence ID" value="XM_035485725.1"/>
</dbReference>
<name>A0A7H8QNL8_TALRU</name>
<evidence type="ECO:0000313" key="2">
    <source>
        <dbReference type="Proteomes" id="UP000509510"/>
    </source>
</evidence>
<dbReference type="EMBL" id="CP055899">
    <property type="protein sequence ID" value="QKX55439.1"/>
    <property type="molecule type" value="Genomic_DNA"/>
</dbReference>
<accession>A0A7H8QNL8</accession>
<dbReference type="GeneID" id="55990040"/>